<dbReference type="OrthoDB" id="270177at2"/>
<dbReference type="InterPro" id="IPR009057">
    <property type="entry name" value="Homeodomain-like_sf"/>
</dbReference>
<dbReference type="InterPro" id="IPR036271">
    <property type="entry name" value="Tet_transcr_reg_TetR-rel_C_sf"/>
</dbReference>
<dbReference type="GO" id="GO:0003677">
    <property type="term" value="F:DNA binding"/>
    <property type="evidence" value="ECO:0007669"/>
    <property type="project" value="UniProtKB-UniRule"/>
</dbReference>
<dbReference type="KEGG" id="pmes:FX988_03242"/>
<feature type="domain" description="HTH tetR-type" evidence="5">
    <location>
        <begin position="6"/>
        <end position="66"/>
    </location>
</feature>
<dbReference type="RefSeq" id="WP_160181126.1">
    <property type="nucleotide sequence ID" value="NZ_CP047656.1"/>
</dbReference>
<evidence type="ECO:0000256" key="4">
    <source>
        <dbReference type="PROSITE-ProRule" id="PRU00335"/>
    </source>
</evidence>
<dbReference type="Proteomes" id="UP000464524">
    <property type="component" value="Chromosome"/>
</dbReference>
<dbReference type="InterPro" id="IPR001647">
    <property type="entry name" value="HTH_TetR"/>
</dbReference>
<keyword evidence="2 4" id="KW-0238">DNA-binding</keyword>
<dbReference type="Gene3D" id="1.10.10.60">
    <property type="entry name" value="Homeodomain-like"/>
    <property type="match status" value="1"/>
</dbReference>
<dbReference type="Pfam" id="PF00440">
    <property type="entry name" value="TetR_N"/>
    <property type="match status" value="1"/>
</dbReference>
<gene>
    <name evidence="6" type="ORF">FX988_03242</name>
</gene>
<accession>A0A857JR05</accession>
<evidence type="ECO:0000256" key="2">
    <source>
        <dbReference type="ARBA" id="ARBA00023125"/>
    </source>
</evidence>
<evidence type="ECO:0000256" key="1">
    <source>
        <dbReference type="ARBA" id="ARBA00023015"/>
    </source>
</evidence>
<keyword evidence="3" id="KW-0804">Transcription</keyword>
<keyword evidence="7" id="KW-1185">Reference proteome</keyword>
<reference evidence="6 7" key="1">
    <citation type="submission" date="2019-12" db="EMBL/GenBank/DDBJ databases">
        <title>Genome sequencing and assembly of endphytes of Porphyra tenera.</title>
        <authorList>
            <person name="Park J.M."/>
            <person name="Shin R."/>
            <person name="Jo S.H."/>
        </authorList>
    </citation>
    <scope>NUCLEOTIDE SEQUENCE [LARGE SCALE GENOMIC DNA]</scope>
    <source>
        <strain evidence="6 7">GPM4</strain>
    </source>
</reference>
<dbReference type="Gene3D" id="1.10.357.10">
    <property type="entry name" value="Tetracycline Repressor, domain 2"/>
    <property type="match status" value="1"/>
</dbReference>
<evidence type="ECO:0000256" key="3">
    <source>
        <dbReference type="ARBA" id="ARBA00023163"/>
    </source>
</evidence>
<dbReference type="SUPFAM" id="SSF46689">
    <property type="entry name" value="Homeodomain-like"/>
    <property type="match status" value="1"/>
</dbReference>
<dbReference type="PANTHER" id="PTHR47506">
    <property type="entry name" value="TRANSCRIPTIONAL REGULATORY PROTEIN"/>
    <property type="match status" value="1"/>
</dbReference>
<feature type="DNA-binding region" description="H-T-H motif" evidence="4">
    <location>
        <begin position="29"/>
        <end position="48"/>
    </location>
</feature>
<sequence>MANISKFDREDVLEKAKNLFWEKGYLGTSTRELQSVIDMRPGSIYAAFGSKSDLFITVLKHYADALAKQLQAHVFNNADVLGAFKAQIHDLVLSPNQRRPSEICMLAKTLSELDESHSDILTLARSLLEDVEHMFTEVFNQAKLQHTVPAQLDVLEAAKVLQVNIIGWRSYLKATGDSNAVERQIETLFSQFTEQHSH</sequence>
<dbReference type="EMBL" id="CP047656">
    <property type="protein sequence ID" value="QHJ12984.1"/>
    <property type="molecule type" value="Genomic_DNA"/>
</dbReference>
<proteinExistence type="predicted"/>
<organism evidence="6 7">
    <name type="scientific">Paraglaciecola mesophila</name>
    <dbReference type="NCBI Taxonomy" id="197222"/>
    <lineage>
        <taxon>Bacteria</taxon>
        <taxon>Pseudomonadati</taxon>
        <taxon>Pseudomonadota</taxon>
        <taxon>Gammaproteobacteria</taxon>
        <taxon>Alteromonadales</taxon>
        <taxon>Alteromonadaceae</taxon>
        <taxon>Paraglaciecola</taxon>
    </lineage>
</organism>
<evidence type="ECO:0000313" key="6">
    <source>
        <dbReference type="EMBL" id="QHJ12984.1"/>
    </source>
</evidence>
<dbReference type="PROSITE" id="PS50977">
    <property type="entry name" value="HTH_TETR_2"/>
    <property type="match status" value="1"/>
</dbReference>
<dbReference type="SUPFAM" id="SSF48498">
    <property type="entry name" value="Tetracyclin repressor-like, C-terminal domain"/>
    <property type="match status" value="1"/>
</dbReference>
<protein>
    <submittedName>
        <fullName evidence="6">HTH-type transcriptional repressor ComR</fullName>
    </submittedName>
</protein>
<evidence type="ECO:0000259" key="5">
    <source>
        <dbReference type="PROSITE" id="PS50977"/>
    </source>
</evidence>
<dbReference type="AlphaFoldDB" id="A0A857JR05"/>
<keyword evidence="1" id="KW-0805">Transcription regulation</keyword>
<evidence type="ECO:0000313" key="7">
    <source>
        <dbReference type="Proteomes" id="UP000464524"/>
    </source>
</evidence>
<dbReference type="PANTHER" id="PTHR47506:SF8">
    <property type="entry name" value="REPRESSOR OF PUTATIVE XENOBIOTIC REDUCTASE TETR FAMILY-RELATED"/>
    <property type="match status" value="1"/>
</dbReference>
<name>A0A857JR05_9ALTE</name>